<name>A0A2N9AN41_METEX</name>
<evidence type="ECO:0000313" key="1">
    <source>
        <dbReference type="EMBL" id="SOR28758.1"/>
    </source>
</evidence>
<protein>
    <submittedName>
        <fullName evidence="1">Uncharacterized protein</fullName>
    </submittedName>
</protein>
<organism evidence="1 2">
    <name type="scientific">Methylorubrum extorquens</name>
    <name type="common">Methylobacterium dichloromethanicum</name>
    <name type="synonym">Methylobacterium extorquens</name>
    <dbReference type="NCBI Taxonomy" id="408"/>
    <lineage>
        <taxon>Bacteria</taxon>
        <taxon>Pseudomonadati</taxon>
        <taxon>Pseudomonadota</taxon>
        <taxon>Alphaproteobacteria</taxon>
        <taxon>Hyphomicrobiales</taxon>
        <taxon>Methylobacteriaceae</taxon>
        <taxon>Methylorubrum</taxon>
    </lineage>
</organism>
<sequence>MNRARARYPSFDRETRAAAMCKPARHLCAKYPGVRLPSSRVQMLPRPLEAPPCTKIASLALRR</sequence>
<reference evidence="2" key="1">
    <citation type="submission" date="2017-10" db="EMBL/GenBank/DDBJ databases">
        <authorList>
            <person name="Regsiter A."/>
            <person name="William W."/>
        </authorList>
    </citation>
    <scope>NUCLEOTIDE SEQUENCE [LARGE SCALE GENOMIC DNA]</scope>
</reference>
<dbReference type="EMBL" id="LT962688">
    <property type="protein sequence ID" value="SOR28758.1"/>
    <property type="molecule type" value="Genomic_DNA"/>
</dbReference>
<gene>
    <name evidence="1" type="ORF">TK0001_2156</name>
</gene>
<evidence type="ECO:0000313" key="2">
    <source>
        <dbReference type="Proteomes" id="UP000233769"/>
    </source>
</evidence>
<dbReference type="AlphaFoldDB" id="A0A2N9AN41"/>
<accession>A0A2N9AN41</accession>
<proteinExistence type="predicted"/>
<dbReference type="Proteomes" id="UP000233769">
    <property type="component" value="Chromosome tk0001"/>
</dbReference>